<reference evidence="4 5" key="1">
    <citation type="submission" date="2020-12" db="EMBL/GenBank/DDBJ databases">
        <title>FDA dAtabase for Regulatory Grade micrObial Sequences (FDA-ARGOS): Supporting development and validation of Infectious Disease Dx tests.</title>
        <authorList>
            <person name="Sproer C."/>
            <person name="Gronow S."/>
            <person name="Severitt S."/>
            <person name="Schroder I."/>
            <person name="Tallon L."/>
            <person name="Sadzewicz L."/>
            <person name="Zhao X."/>
            <person name="Boylan J."/>
            <person name="Ott S."/>
            <person name="Bowen H."/>
            <person name="Vavikolanu K."/>
            <person name="Mehta A."/>
            <person name="Aluvathingal J."/>
            <person name="Nadendla S."/>
            <person name="Lowell S."/>
            <person name="Myers T."/>
            <person name="Yan Y."/>
            <person name="Sichtig H."/>
        </authorList>
    </citation>
    <scope>NUCLEOTIDE SEQUENCE [LARGE SCALE GENOMIC DNA]</scope>
    <source>
        <strain evidence="4 5">FDAARGOS_864</strain>
    </source>
</reference>
<feature type="chain" id="PRO_5032856737" description="DUF6993 domain-containing protein" evidence="2">
    <location>
        <begin position="30"/>
        <end position="146"/>
    </location>
</feature>
<dbReference type="KEGG" id="rkr:I6G21_09935"/>
<feature type="signal peptide" evidence="2">
    <location>
        <begin position="1"/>
        <end position="29"/>
    </location>
</feature>
<evidence type="ECO:0000313" key="4">
    <source>
        <dbReference type="EMBL" id="QPT53551.1"/>
    </source>
</evidence>
<evidence type="ECO:0000313" key="5">
    <source>
        <dbReference type="Proteomes" id="UP000594975"/>
    </source>
</evidence>
<dbReference type="EMBL" id="CP065738">
    <property type="protein sequence ID" value="QPT53551.1"/>
    <property type="molecule type" value="Genomic_DNA"/>
</dbReference>
<keyword evidence="2" id="KW-0732">Signal</keyword>
<feature type="compositionally biased region" description="Polar residues" evidence="1">
    <location>
        <begin position="30"/>
        <end position="39"/>
    </location>
</feature>
<dbReference type="RefSeq" id="WP_129357471.1">
    <property type="nucleotide sequence ID" value="NZ_CP065738.1"/>
</dbReference>
<name>A0A7T3CG57_9MICC</name>
<feature type="domain" description="DUF6993" evidence="3">
    <location>
        <begin position="67"/>
        <end position="143"/>
    </location>
</feature>
<dbReference type="AlphaFoldDB" id="A0A7T3CG57"/>
<protein>
    <recommendedName>
        <fullName evidence="3">DUF6993 domain-containing protein</fullName>
    </recommendedName>
</protein>
<dbReference type="GeneID" id="61263715"/>
<dbReference type="Proteomes" id="UP000594975">
    <property type="component" value="Chromosome"/>
</dbReference>
<evidence type="ECO:0000256" key="2">
    <source>
        <dbReference type="SAM" id="SignalP"/>
    </source>
</evidence>
<feature type="region of interest" description="Disordered" evidence="1">
    <location>
        <begin position="25"/>
        <end position="54"/>
    </location>
</feature>
<dbReference type="PROSITE" id="PS51257">
    <property type="entry name" value="PROKAR_LIPOPROTEIN"/>
    <property type="match status" value="1"/>
</dbReference>
<accession>A0A7T3CG57</accession>
<evidence type="ECO:0000259" key="3">
    <source>
        <dbReference type="Pfam" id="PF22504"/>
    </source>
</evidence>
<dbReference type="InterPro" id="IPR054262">
    <property type="entry name" value="DUF6993"/>
</dbReference>
<organism evidence="4 5">
    <name type="scientific">Rothia kristinae</name>
    <dbReference type="NCBI Taxonomy" id="37923"/>
    <lineage>
        <taxon>Bacteria</taxon>
        <taxon>Bacillati</taxon>
        <taxon>Actinomycetota</taxon>
        <taxon>Actinomycetes</taxon>
        <taxon>Micrococcales</taxon>
        <taxon>Micrococcaceae</taxon>
        <taxon>Rothia</taxon>
    </lineage>
</organism>
<proteinExistence type="predicted"/>
<gene>
    <name evidence="4" type="ORF">I6G21_09935</name>
</gene>
<sequence>MPVTRRSAAVLTVLTVTALTTALTGCSDADTGSSQTAQTPAPAASSEDPLQQDARHLQEVLTGSLKGQEVTADRVRSGIAQAGWSGQDVEVGQDTTPTGLDVDSVDAAVKTRGQCLLADVRPVGAVSVSTGPPLSDGRCFAGHRAG</sequence>
<dbReference type="Pfam" id="PF22504">
    <property type="entry name" value="DUF6993"/>
    <property type="match status" value="1"/>
</dbReference>
<evidence type="ECO:0000256" key="1">
    <source>
        <dbReference type="SAM" id="MobiDB-lite"/>
    </source>
</evidence>